<organism evidence="2 3">
    <name type="scientific">Aspergillus novofumigatus (strain IBT 16806)</name>
    <dbReference type="NCBI Taxonomy" id="1392255"/>
    <lineage>
        <taxon>Eukaryota</taxon>
        <taxon>Fungi</taxon>
        <taxon>Dikarya</taxon>
        <taxon>Ascomycota</taxon>
        <taxon>Pezizomycotina</taxon>
        <taxon>Eurotiomycetes</taxon>
        <taxon>Eurotiomycetidae</taxon>
        <taxon>Eurotiales</taxon>
        <taxon>Aspergillaceae</taxon>
        <taxon>Aspergillus</taxon>
        <taxon>Aspergillus subgen. Fumigati</taxon>
    </lineage>
</organism>
<keyword evidence="1" id="KW-1133">Transmembrane helix</keyword>
<protein>
    <submittedName>
        <fullName evidence="2">Uncharacterized protein</fullName>
    </submittedName>
</protein>
<feature type="transmembrane region" description="Helical" evidence="1">
    <location>
        <begin position="16"/>
        <end position="36"/>
    </location>
</feature>
<dbReference type="AlphaFoldDB" id="A0A2I1C971"/>
<keyword evidence="1" id="KW-0812">Transmembrane</keyword>
<dbReference type="GeneID" id="36534636"/>
<comment type="caution">
    <text evidence="2">The sequence shown here is derived from an EMBL/GenBank/DDBJ whole genome shotgun (WGS) entry which is preliminary data.</text>
</comment>
<proteinExistence type="predicted"/>
<keyword evidence="1" id="KW-0472">Membrane</keyword>
<accession>A0A2I1C971</accession>
<dbReference type="Proteomes" id="UP000234474">
    <property type="component" value="Unassembled WGS sequence"/>
</dbReference>
<evidence type="ECO:0000313" key="2">
    <source>
        <dbReference type="EMBL" id="PKX94164.1"/>
    </source>
</evidence>
<dbReference type="EMBL" id="MSZS01000004">
    <property type="protein sequence ID" value="PKX94164.1"/>
    <property type="molecule type" value="Genomic_DNA"/>
</dbReference>
<name>A0A2I1C971_ASPN1</name>
<evidence type="ECO:0000256" key="1">
    <source>
        <dbReference type="SAM" id="Phobius"/>
    </source>
</evidence>
<reference evidence="3" key="1">
    <citation type="journal article" date="2018" name="Proc. Natl. Acad. Sci. U.S.A.">
        <title>Linking secondary metabolites to gene clusters through genome sequencing of six diverse Aspergillus species.</title>
        <authorList>
            <person name="Kaerboelling I."/>
            <person name="Vesth T.C."/>
            <person name="Frisvad J.C."/>
            <person name="Nybo J.L."/>
            <person name="Theobald S."/>
            <person name="Kuo A."/>
            <person name="Bowyer P."/>
            <person name="Matsuda Y."/>
            <person name="Mondo S."/>
            <person name="Lyhne E.K."/>
            <person name="Kogle M.E."/>
            <person name="Clum A."/>
            <person name="Lipzen A."/>
            <person name="Salamov A."/>
            <person name="Ngan C.Y."/>
            <person name="Daum C."/>
            <person name="Chiniquy J."/>
            <person name="Barry K."/>
            <person name="LaButti K."/>
            <person name="Haridas S."/>
            <person name="Simmons B.A."/>
            <person name="Magnuson J.K."/>
            <person name="Mortensen U.H."/>
            <person name="Larsen T.O."/>
            <person name="Grigoriev I.V."/>
            <person name="Baker S.E."/>
            <person name="Andersen M.R."/>
        </authorList>
    </citation>
    <scope>NUCLEOTIDE SEQUENCE [LARGE SCALE GENOMIC DNA]</scope>
    <source>
        <strain evidence="3">IBT 16806</strain>
    </source>
</reference>
<dbReference type="RefSeq" id="XP_024682759.1">
    <property type="nucleotide sequence ID" value="XM_024827311.1"/>
</dbReference>
<gene>
    <name evidence="2" type="ORF">P174DRAFT_441448</name>
</gene>
<sequence>MIKHALAVRRGSAPGLFLFLKVYFVRLCLVFNTPFFQTRFFVQSFKHFELNFRDEEGAIQDVRK</sequence>
<keyword evidence="3" id="KW-1185">Reference proteome</keyword>
<dbReference type="VEuPathDB" id="FungiDB:P174DRAFT_441448"/>
<evidence type="ECO:0000313" key="3">
    <source>
        <dbReference type="Proteomes" id="UP000234474"/>
    </source>
</evidence>